<dbReference type="PROSITE" id="PS00127">
    <property type="entry name" value="RNASE_PANCREATIC"/>
    <property type="match status" value="1"/>
</dbReference>
<organism evidence="7">
    <name type="scientific">Aquarana catesbeiana</name>
    <name type="common">American bullfrog</name>
    <name type="synonym">Rana catesbeiana</name>
    <dbReference type="NCBI Taxonomy" id="8400"/>
    <lineage>
        <taxon>Eukaryota</taxon>
        <taxon>Metazoa</taxon>
        <taxon>Chordata</taxon>
        <taxon>Craniata</taxon>
        <taxon>Vertebrata</taxon>
        <taxon>Euteleostomi</taxon>
        <taxon>Amphibia</taxon>
        <taxon>Batrachia</taxon>
        <taxon>Anura</taxon>
        <taxon>Neobatrachia</taxon>
        <taxon>Ranoidea</taxon>
        <taxon>Ranidae</taxon>
        <taxon>Aquarana</taxon>
    </lineage>
</organism>
<dbReference type="InterPro" id="IPR036816">
    <property type="entry name" value="RNaseA-like_dom_sf"/>
</dbReference>
<protein>
    <submittedName>
        <fullName evidence="7">Onconase-type RNase A ribonuclease 1</fullName>
    </submittedName>
</protein>
<evidence type="ECO:0000256" key="3">
    <source>
        <dbReference type="ARBA" id="ARBA00022759"/>
    </source>
</evidence>
<dbReference type="SMART" id="SM00092">
    <property type="entry name" value="RNAse_Pc"/>
    <property type="match status" value="1"/>
</dbReference>
<dbReference type="PANTHER" id="PTHR11437">
    <property type="entry name" value="RIBONUCLEASE"/>
    <property type="match status" value="1"/>
</dbReference>
<dbReference type="Gene3D" id="3.10.130.10">
    <property type="entry name" value="Ribonuclease A-like domain"/>
    <property type="match status" value="1"/>
</dbReference>
<feature type="domain" description="Ribonuclease A-domain" evidence="6">
    <location>
        <begin position="22"/>
        <end position="125"/>
    </location>
</feature>
<evidence type="ECO:0000256" key="1">
    <source>
        <dbReference type="ARBA" id="ARBA00005600"/>
    </source>
</evidence>
<evidence type="ECO:0000256" key="5">
    <source>
        <dbReference type="RuleBase" id="RU000651"/>
    </source>
</evidence>
<dbReference type="Pfam" id="PF00074">
    <property type="entry name" value="RnaseA"/>
    <property type="match status" value="1"/>
</dbReference>
<proteinExistence type="inferred from homology"/>
<dbReference type="AlphaFoldDB" id="Q6EUW9"/>
<evidence type="ECO:0000259" key="6">
    <source>
        <dbReference type="SMART" id="SM00092"/>
    </source>
</evidence>
<dbReference type="GO" id="GO:0004519">
    <property type="term" value="F:endonuclease activity"/>
    <property type="evidence" value="ECO:0007669"/>
    <property type="project" value="UniProtKB-KW"/>
</dbReference>
<reference evidence="7" key="1">
    <citation type="submission" date="2004-07" db="EMBL/GenBank/DDBJ databases">
        <title>Sequence analysis reveals two characteristic groups of ribonucleases from bullfrog, Rana catesbeiana.</title>
        <authorList>
            <person name="Wan F.Y."/>
            <person name="Zhang Y."/>
        </authorList>
    </citation>
    <scope>NUCLEOTIDE SEQUENCE</scope>
    <source>
        <tissue evidence="7">Liver</tissue>
    </source>
</reference>
<dbReference type="InterPro" id="IPR023412">
    <property type="entry name" value="RNaseA_domain"/>
</dbReference>
<dbReference type="EMBL" id="AJ783912">
    <property type="protein sequence ID" value="CAH04391.1"/>
    <property type="molecule type" value="Genomic_DNA"/>
</dbReference>
<dbReference type="GO" id="GO:0050830">
    <property type="term" value="P:defense response to Gram-positive bacterium"/>
    <property type="evidence" value="ECO:0007669"/>
    <property type="project" value="TreeGrafter"/>
</dbReference>
<comment type="similarity">
    <text evidence="1 5">Belongs to the pancreatic ribonuclease family.</text>
</comment>
<dbReference type="SUPFAM" id="SSF54076">
    <property type="entry name" value="RNase A-like"/>
    <property type="match status" value="1"/>
</dbReference>
<dbReference type="GO" id="GO:0003676">
    <property type="term" value="F:nucleic acid binding"/>
    <property type="evidence" value="ECO:0007669"/>
    <property type="project" value="InterPro"/>
</dbReference>
<dbReference type="InterPro" id="IPR023411">
    <property type="entry name" value="RNaseA_AS"/>
</dbReference>
<dbReference type="InterPro" id="IPR001427">
    <property type="entry name" value="RNaseA"/>
</dbReference>
<dbReference type="GO" id="GO:0016787">
    <property type="term" value="F:hydrolase activity"/>
    <property type="evidence" value="ECO:0007669"/>
    <property type="project" value="UniProtKB-KW"/>
</dbReference>
<evidence type="ECO:0000313" key="7">
    <source>
        <dbReference type="EMBL" id="CAH04391.1"/>
    </source>
</evidence>
<dbReference type="PANTHER" id="PTHR11437:SF66">
    <property type="entry name" value="RNASE 3"/>
    <property type="match status" value="1"/>
</dbReference>
<keyword evidence="2 5" id="KW-0540">Nuclease</keyword>
<accession>Q6EUW9</accession>
<evidence type="ECO:0000256" key="4">
    <source>
        <dbReference type="ARBA" id="ARBA00022801"/>
    </source>
</evidence>
<evidence type="ECO:0000256" key="2">
    <source>
        <dbReference type="ARBA" id="ARBA00022722"/>
    </source>
</evidence>
<keyword evidence="5" id="KW-0732">Signal</keyword>
<sequence>MFPKFSFLLIFAVVLSLTHKSLCQDWETFQKKHLTDTVDVNCDVEMQKALFNCKQTNTFIFARPPRVQALCKNIKDNTDVLSRDEFYLPECNRTKLPCHYKLKKPLNTICLTCRKELPVHFAGVGKCPEKV</sequence>
<feature type="chain" id="PRO_5041480958" evidence="5">
    <location>
        <begin position="24"/>
        <end position="131"/>
    </location>
</feature>
<feature type="signal peptide" evidence="5">
    <location>
        <begin position="1"/>
        <end position="23"/>
    </location>
</feature>
<dbReference type="GO" id="GO:0004540">
    <property type="term" value="F:RNA nuclease activity"/>
    <property type="evidence" value="ECO:0007669"/>
    <property type="project" value="TreeGrafter"/>
</dbReference>
<keyword evidence="4 5" id="KW-0378">Hydrolase</keyword>
<name>Q6EUW9_AQUCT</name>
<keyword evidence="3 5" id="KW-0255">Endonuclease</keyword>